<proteinExistence type="predicted"/>
<protein>
    <submittedName>
        <fullName evidence="2">Uncharacterized protein</fullName>
    </submittedName>
</protein>
<organism evidence="2 3">
    <name type="scientific">Methylobacterium indicum</name>
    <dbReference type="NCBI Taxonomy" id="1775910"/>
    <lineage>
        <taxon>Bacteria</taxon>
        <taxon>Pseudomonadati</taxon>
        <taxon>Pseudomonadota</taxon>
        <taxon>Alphaproteobacteria</taxon>
        <taxon>Hyphomicrobiales</taxon>
        <taxon>Methylobacteriaceae</taxon>
        <taxon>Methylobacterium</taxon>
    </lineage>
</organism>
<gene>
    <name evidence="2" type="ORF">QR79_23280</name>
</gene>
<evidence type="ECO:0000256" key="1">
    <source>
        <dbReference type="SAM" id="MobiDB-lite"/>
    </source>
</evidence>
<evidence type="ECO:0000313" key="3">
    <source>
        <dbReference type="Proteomes" id="UP000036471"/>
    </source>
</evidence>
<evidence type="ECO:0000313" key="2">
    <source>
        <dbReference type="EMBL" id="KMO16259.1"/>
    </source>
</evidence>
<dbReference type="EMBL" id="JTHG01000244">
    <property type="protein sequence ID" value="KMO16259.1"/>
    <property type="molecule type" value="Genomic_DNA"/>
</dbReference>
<comment type="caution">
    <text evidence="2">The sequence shown here is derived from an EMBL/GenBank/DDBJ whole genome shotgun (WGS) entry which is preliminary data.</text>
</comment>
<name>A0ABR5H0C2_9HYPH</name>
<feature type="region of interest" description="Disordered" evidence="1">
    <location>
        <begin position="6"/>
        <end position="81"/>
    </location>
</feature>
<accession>A0ABR5H0C2</accession>
<reference evidence="2 3" key="1">
    <citation type="submission" date="2014-11" db="EMBL/GenBank/DDBJ databases">
        <title>Comparative genomics of Methylobacterium species.</title>
        <authorList>
            <person name="Chaudhry V."/>
            <person name="Patil P.B."/>
        </authorList>
    </citation>
    <scope>NUCLEOTIDE SEQUENCE [LARGE SCALE GENOMIC DNA]</scope>
    <source>
        <strain evidence="2 3">SE3.6</strain>
    </source>
</reference>
<sequence>MAAYICASARAKTARSGPSPVQVAKPRDALGGGGAGTRRGVERRQDPPHQGVRRLRAGQRQEDDELVAADPRDGAARGALGQEIAEPPDQGVAGLVAPAVVGGPQPVEVGHDHRDRHGPVGLEPVELGLVAGAVEEAGEGIGEAQGLEADLLPLVVADIGERDLDEAAGPGGRRTTPS</sequence>
<keyword evidence="3" id="KW-1185">Reference proteome</keyword>
<dbReference type="Proteomes" id="UP000036471">
    <property type="component" value="Unassembled WGS sequence"/>
</dbReference>